<name>A0A0W8IGK3_9MICC</name>
<dbReference type="RefSeq" id="WP_058888546.1">
    <property type="nucleotide sequence ID" value="NZ_LQBM01000003.1"/>
</dbReference>
<sequence length="201" mass="21816">MTSTASEQRQALAAALRNVPADAPTLCEGWAAEDLALHIVIRDSRPDLIVGPMLPVVGERARAALKALRSTGYQSLVNRAEAGPPAYFPQNLPVLNDLMNTAEFYIHTEDVLRAQPDFDPKHPRGIPEKLRRRLWKQGSSAMFALGARKAKRRITFTSPGYGTTTCGPSSAAPLSVQGAPEELLLWASGREEKAQVSISES</sequence>
<dbReference type="AlphaFoldDB" id="A0A0W8IGK3"/>
<organism evidence="1 2">
    <name type="scientific">Nesterenkonia jeotgali</name>
    <dbReference type="NCBI Taxonomy" id="317018"/>
    <lineage>
        <taxon>Bacteria</taxon>
        <taxon>Bacillati</taxon>
        <taxon>Actinomycetota</taxon>
        <taxon>Actinomycetes</taxon>
        <taxon>Micrococcales</taxon>
        <taxon>Micrococcaceae</taxon>
        <taxon>Nesterenkonia</taxon>
    </lineage>
</organism>
<dbReference type="NCBIfam" id="TIGR03083">
    <property type="entry name" value="maleylpyruvate isomerase family mycothiol-dependent enzyme"/>
    <property type="match status" value="1"/>
</dbReference>
<evidence type="ECO:0000313" key="1">
    <source>
        <dbReference type="EMBL" id="KUG58864.1"/>
    </source>
</evidence>
<dbReference type="EMBL" id="LQBM01000003">
    <property type="protein sequence ID" value="KUG58864.1"/>
    <property type="molecule type" value="Genomic_DNA"/>
</dbReference>
<evidence type="ECO:0008006" key="3">
    <source>
        <dbReference type="Google" id="ProtNLM"/>
    </source>
</evidence>
<dbReference type="NCBIfam" id="TIGR03085">
    <property type="entry name" value="TIGR03085 family metal-binding protein"/>
    <property type="match status" value="1"/>
</dbReference>
<dbReference type="InterPro" id="IPR017519">
    <property type="entry name" value="CHP03085"/>
</dbReference>
<comment type="caution">
    <text evidence="1">The sequence shown here is derived from an EMBL/GenBank/DDBJ whole genome shotgun (WGS) entry which is preliminary data.</text>
</comment>
<reference evidence="2" key="1">
    <citation type="submission" date="2015-12" db="EMBL/GenBank/DDBJ databases">
        <authorList>
            <person name="Nair G.R."/>
            <person name="Kaur G."/>
            <person name="Mayilraj S."/>
        </authorList>
    </citation>
    <scope>NUCLEOTIDE SEQUENCE [LARGE SCALE GENOMIC DNA]</scope>
    <source>
        <strain evidence="2">CD08_7</strain>
    </source>
</reference>
<protein>
    <recommendedName>
        <fullName evidence="3">Mycothiol-dependent maleylpyruvate isomerase metal-binding domain-containing protein</fullName>
    </recommendedName>
</protein>
<dbReference type="InterPro" id="IPR017517">
    <property type="entry name" value="Maleyloyr_isom"/>
</dbReference>
<keyword evidence="2" id="KW-1185">Reference proteome</keyword>
<gene>
    <name evidence="1" type="ORF">AVL63_02195</name>
</gene>
<dbReference type="Proteomes" id="UP000054023">
    <property type="component" value="Unassembled WGS sequence"/>
</dbReference>
<dbReference type="STRING" id="317018.AVL63_02195"/>
<accession>A0A0W8IGK3</accession>
<proteinExistence type="predicted"/>
<evidence type="ECO:0000313" key="2">
    <source>
        <dbReference type="Proteomes" id="UP000054023"/>
    </source>
</evidence>